<name>A0A814WKU3_9BILA</name>
<protein>
    <recommendedName>
        <fullName evidence="1">Neurotransmitter-gated ion-channel ligand-binding domain-containing protein</fullName>
    </recommendedName>
</protein>
<dbReference type="AlphaFoldDB" id="A0A814WKU3"/>
<sequence length="304" mass="35261">MDQYSRHTHQNDNIIILPTGQPLSVGSRPSSSKHLCRSNGTAVHSFESKGGDYERAMRNSNYSLLKTVVEILNDGTERLKTPVQLIMSPPMISMEIRMRCIFLRVGDIDTLNERYYAEIILEASWNDIQLKDQIAYNHNQHWNPNLAIVNSIGDLQKHDIWYTIQNTVTMTEVTEHHRIKGLFWEKMELSHFPVDVQKLSIQVSTMKQNKELGRNMLKFVKNNNKQSGVNRFIFTDEQEWYLYEHVEITVKEQIEELNDDLEIEKRDIVICSCHVASIFGRVQVAGTLLLTSIAFRWTVNKSLP</sequence>
<dbReference type="InterPro" id="IPR036734">
    <property type="entry name" value="Neur_chan_lig-bd_sf"/>
</dbReference>
<evidence type="ECO:0000313" key="2">
    <source>
        <dbReference type="EMBL" id="CAF1202990.1"/>
    </source>
</evidence>
<dbReference type="InterPro" id="IPR006202">
    <property type="entry name" value="Neur_chan_lig-bd"/>
</dbReference>
<dbReference type="GO" id="GO:0005230">
    <property type="term" value="F:extracellular ligand-gated monoatomic ion channel activity"/>
    <property type="evidence" value="ECO:0007669"/>
    <property type="project" value="InterPro"/>
</dbReference>
<feature type="domain" description="Neurotransmitter-gated ion-channel ligand-binding" evidence="1">
    <location>
        <begin position="93"/>
        <end position="253"/>
    </location>
</feature>
<keyword evidence="4" id="KW-1185">Reference proteome</keyword>
<dbReference type="Gene3D" id="2.70.170.10">
    <property type="entry name" value="Neurotransmitter-gated ion-channel ligand-binding domain"/>
    <property type="match status" value="1"/>
</dbReference>
<organism evidence="2 4">
    <name type="scientific">Didymodactylos carnosus</name>
    <dbReference type="NCBI Taxonomy" id="1234261"/>
    <lineage>
        <taxon>Eukaryota</taxon>
        <taxon>Metazoa</taxon>
        <taxon>Spiralia</taxon>
        <taxon>Gnathifera</taxon>
        <taxon>Rotifera</taxon>
        <taxon>Eurotatoria</taxon>
        <taxon>Bdelloidea</taxon>
        <taxon>Philodinida</taxon>
        <taxon>Philodinidae</taxon>
        <taxon>Didymodactylos</taxon>
    </lineage>
</organism>
<dbReference type="OrthoDB" id="189655at2759"/>
<reference evidence="2" key="1">
    <citation type="submission" date="2021-02" db="EMBL/GenBank/DDBJ databases">
        <authorList>
            <person name="Nowell W R."/>
        </authorList>
    </citation>
    <scope>NUCLEOTIDE SEQUENCE</scope>
</reference>
<accession>A0A814WKU3</accession>
<evidence type="ECO:0000313" key="3">
    <source>
        <dbReference type="EMBL" id="CAF3967360.1"/>
    </source>
</evidence>
<dbReference type="SUPFAM" id="SSF63712">
    <property type="entry name" value="Nicotinic receptor ligand binding domain-like"/>
    <property type="match status" value="1"/>
</dbReference>
<dbReference type="Proteomes" id="UP000663829">
    <property type="component" value="Unassembled WGS sequence"/>
</dbReference>
<comment type="caution">
    <text evidence="2">The sequence shown here is derived from an EMBL/GenBank/DDBJ whole genome shotgun (WGS) entry which is preliminary data.</text>
</comment>
<dbReference type="EMBL" id="CAJOBC010008649">
    <property type="protein sequence ID" value="CAF3967360.1"/>
    <property type="molecule type" value="Genomic_DNA"/>
</dbReference>
<dbReference type="GO" id="GO:0016020">
    <property type="term" value="C:membrane"/>
    <property type="evidence" value="ECO:0007669"/>
    <property type="project" value="InterPro"/>
</dbReference>
<dbReference type="Proteomes" id="UP000681722">
    <property type="component" value="Unassembled WGS sequence"/>
</dbReference>
<dbReference type="Pfam" id="PF02931">
    <property type="entry name" value="Neur_chan_LBD"/>
    <property type="match status" value="1"/>
</dbReference>
<gene>
    <name evidence="2" type="ORF">GPM918_LOCUS23819</name>
    <name evidence="3" type="ORF">SRO942_LOCUS23817</name>
</gene>
<evidence type="ECO:0000259" key="1">
    <source>
        <dbReference type="Pfam" id="PF02931"/>
    </source>
</evidence>
<evidence type="ECO:0000313" key="4">
    <source>
        <dbReference type="Proteomes" id="UP000663829"/>
    </source>
</evidence>
<proteinExistence type="predicted"/>
<dbReference type="EMBL" id="CAJNOQ010008649">
    <property type="protein sequence ID" value="CAF1202990.1"/>
    <property type="molecule type" value="Genomic_DNA"/>
</dbReference>